<reference evidence="2" key="1">
    <citation type="journal article" date="2023" name="Front. Plant Sci.">
        <title>Chromosomal-level genome assembly of Melastoma candidum provides insights into trichome evolution.</title>
        <authorList>
            <person name="Zhong Y."/>
            <person name="Wu W."/>
            <person name="Sun C."/>
            <person name="Zou P."/>
            <person name="Liu Y."/>
            <person name="Dai S."/>
            <person name="Zhou R."/>
        </authorList>
    </citation>
    <scope>NUCLEOTIDE SEQUENCE [LARGE SCALE GENOMIC DNA]</scope>
</reference>
<organism evidence="1 2">
    <name type="scientific">Melastoma candidum</name>
    <dbReference type="NCBI Taxonomy" id="119954"/>
    <lineage>
        <taxon>Eukaryota</taxon>
        <taxon>Viridiplantae</taxon>
        <taxon>Streptophyta</taxon>
        <taxon>Embryophyta</taxon>
        <taxon>Tracheophyta</taxon>
        <taxon>Spermatophyta</taxon>
        <taxon>Magnoliopsida</taxon>
        <taxon>eudicotyledons</taxon>
        <taxon>Gunneridae</taxon>
        <taxon>Pentapetalae</taxon>
        <taxon>rosids</taxon>
        <taxon>malvids</taxon>
        <taxon>Myrtales</taxon>
        <taxon>Melastomataceae</taxon>
        <taxon>Melastomatoideae</taxon>
        <taxon>Melastomateae</taxon>
        <taxon>Melastoma</taxon>
    </lineage>
</organism>
<keyword evidence="2" id="KW-1185">Reference proteome</keyword>
<proteinExistence type="predicted"/>
<evidence type="ECO:0000313" key="2">
    <source>
        <dbReference type="Proteomes" id="UP001057402"/>
    </source>
</evidence>
<dbReference type="Proteomes" id="UP001057402">
    <property type="component" value="Chromosome 4"/>
</dbReference>
<comment type="caution">
    <text evidence="1">The sequence shown here is derived from an EMBL/GenBank/DDBJ whole genome shotgun (WGS) entry which is preliminary data.</text>
</comment>
<sequence>MMRIRAGKDGDDVNDNHIPNVSLTNIGNGYFHVLDCHTSHIVVKFSEIVTKIDRRSGRRVSPTRAVRCGDMRQTVAVSNIKTVEKKDLSGAKVPKSAAKKSSK</sequence>
<gene>
    <name evidence="1" type="ORF">MLD38_010197</name>
</gene>
<name>A0ACB9R261_9MYRT</name>
<dbReference type="EMBL" id="CM042883">
    <property type="protein sequence ID" value="KAI4371901.1"/>
    <property type="molecule type" value="Genomic_DNA"/>
</dbReference>
<accession>A0ACB9R261</accession>
<evidence type="ECO:0000313" key="1">
    <source>
        <dbReference type="EMBL" id="KAI4371901.1"/>
    </source>
</evidence>
<protein>
    <submittedName>
        <fullName evidence="1">Uncharacterized protein</fullName>
    </submittedName>
</protein>